<organism evidence="2 3">
    <name type="scientific">Roseofilum casamattae BLCC-M143</name>
    <dbReference type="NCBI Taxonomy" id="3022442"/>
    <lineage>
        <taxon>Bacteria</taxon>
        <taxon>Bacillati</taxon>
        <taxon>Cyanobacteriota</taxon>
        <taxon>Cyanophyceae</taxon>
        <taxon>Desertifilales</taxon>
        <taxon>Desertifilaceae</taxon>
        <taxon>Roseofilum</taxon>
        <taxon>Roseofilum casamattae</taxon>
    </lineage>
</organism>
<dbReference type="InterPro" id="IPR026411">
    <property type="entry name" value="Cyanosort_A_assoc"/>
</dbReference>
<protein>
    <submittedName>
        <fullName evidence="2">Cyanoexosortase A system-associated protein</fullName>
    </submittedName>
</protein>
<sequence>MNELSKIRDRLRIVGLAITLGFTWFTFSKLLVKPIPEKQEDIVFPATVISLSGWNYRGSDGLHDPDLEGKVYRYRQGDRVLEIEMRQITYADGNIDNYLQKYHNIKPLLTVKQEPEVGFYSLFVDSEKAYLSSCINLHGESTVTAEQFAHNRNTDDLQLHRILSWLLGQSDLRDWRCLWVNLSIPLDNYSQEETYLRLEQAWFKWYNWWKLRE</sequence>
<evidence type="ECO:0000313" key="2">
    <source>
        <dbReference type="EMBL" id="MDJ1184683.1"/>
    </source>
</evidence>
<keyword evidence="1" id="KW-0812">Transmembrane</keyword>
<comment type="caution">
    <text evidence="2">The sequence shown here is derived from an EMBL/GenBank/DDBJ whole genome shotgun (WGS) entry which is preliminary data.</text>
</comment>
<proteinExistence type="predicted"/>
<keyword evidence="1" id="KW-0472">Membrane</keyword>
<dbReference type="EMBL" id="JAQOSQ010000018">
    <property type="protein sequence ID" value="MDJ1184683.1"/>
    <property type="molecule type" value="Genomic_DNA"/>
</dbReference>
<dbReference type="RefSeq" id="WP_283759337.1">
    <property type="nucleotide sequence ID" value="NZ_JAQOSQ010000018.1"/>
</dbReference>
<accession>A0ABT7BZQ0</accession>
<dbReference type="NCBIfam" id="TIGR04153">
    <property type="entry name" value="cyanosortA_assc"/>
    <property type="match status" value="1"/>
</dbReference>
<gene>
    <name evidence="2" type="ORF">PMH09_15960</name>
</gene>
<evidence type="ECO:0000313" key="3">
    <source>
        <dbReference type="Proteomes" id="UP001232992"/>
    </source>
</evidence>
<keyword evidence="3" id="KW-1185">Reference proteome</keyword>
<keyword evidence="1" id="KW-1133">Transmembrane helix</keyword>
<reference evidence="2 3" key="1">
    <citation type="submission" date="2023-01" db="EMBL/GenBank/DDBJ databases">
        <title>Novel diversity within Roseofilum (Cyanobacteria; Desertifilaceae) from marine benthic mats with descriptions of four novel species.</title>
        <authorList>
            <person name="Wang Y."/>
            <person name="Berthold D.E."/>
            <person name="Hu J."/>
            <person name="Lefler F.W."/>
            <person name="Laughinghouse H.D. IV."/>
        </authorList>
    </citation>
    <scope>NUCLEOTIDE SEQUENCE [LARGE SCALE GENOMIC DNA]</scope>
    <source>
        <strain evidence="2 3">BLCC-M143</strain>
    </source>
</reference>
<name>A0ABT7BZQ0_9CYAN</name>
<dbReference type="Proteomes" id="UP001232992">
    <property type="component" value="Unassembled WGS sequence"/>
</dbReference>
<feature type="transmembrane region" description="Helical" evidence="1">
    <location>
        <begin position="12"/>
        <end position="32"/>
    </location>
</feature>
<evidence type="ECO:0000256" key="1">
    <source>
        <dbReference type="SAM" id="Phobius"/>
    </source>
</evidence>